<organism evidence="1 2">
    <name type="scientific">Caenorhabditis nigoni</name>
    <dbReference type="NCBI Taxonomy" id="1611254"/>
    <lineage>
        <taxon>Eukaryota</taxon>
        <taxon>Metazoa</taxon>
        <taxon>Ecdysozoa</taxon>
        <taxon>Nematoda</taxon>
        <taxon>Chromadorea</taxon>
        <taxon>Rhabditida</taxon>
        <taxon>Rhabditina</taxon>
        <taxon>Rhabditomorpha</taxon>
        <taxon>Rhabditoidea</taxon>
        <taxon>Rhabditidae</taxon>
        <taxon>Peloderinae</taxon>
        <taxon>Caenorhabditis</taxon>
    </lineage>
</organism>
<evidence type="ECO:0000313" key="1">
    <source>
        <dbReference type="EMBL" id="PIC48442.1"/>
    </source>
</evidence>
<evidence type="ECO:0000313" key="2">
    <source>
        <dbReference type="Proteomes" id="UP000230233"/>
    </source>
</evidence>
<gene>
    <name evidence="1" type="primary">Cnig_chr_II.g7409</name>
    <name evidence="1" type="ORF">B9Z55_007409</name>
</gene>
<proteinExistence type="predicted"/>
<accession>A0A2G5V9M7</accession>
<dbReference type="EMBL" id="PDUG01000002">
    <property type="protein sequence ID" value="PIC48442.1"/>
    <property type="molecule type" value="Genomic_DNA"/>
</dbReference>
<sequence length="208" mass="23494">MQTLRYSAGKGITFKVSFTWMLMTQTCRNTCIHILGRRRQIWFKDGQTPMTTIQLVSITIFDKVRPWSVLQPFLGMFRPKPGYQVIGMSLTQEAVVYDGMTGLRSGFLKPSHKISLPEECADHHAHPIPGMSLSLNGRRGVRAHIQIVQCPVRCMQTLCYSAGKRITFKTSFTSNTRFRSKGLAQFATSYGPRSALQPFSSMLRQKPG</sequence>
<protein>
    <submittedName>
        <fullName evidence="1">Uncharacterized protein</fullName>
    </submittedName>
</protein>
<comment type="caution">
    <text evidence="1">The sequence shown here is derived from an EMBL/GenBank/DDBJ whole genome shotgun (WGS) entry which is preliminary data.</text>
</comment>
<name>A0A2G5V9M7_9PELO</name>
<keyword evidence="2" id="KW-1185">Reference proteome</keyword>
<dbReference type="AlphaFoldDB" id="A0A2G5V9M7"/>
<dbReference type="Proteomes" id="UP000230233">
    <property type="component" value="Chromosome II"/>
</dbReference>
<reference evidence="2" key="1">
    <citation type="submission" date="2017-10" db="EMBL/GenBank/DDBJ databases">
        <title>Rapid genome shrinkage in a self-fertile nematode reveals novel sperm competition proteins.</title>
        <authorList>
            <person name="Yin D."/>
            <person name="Schwarz E.M."/>
            <person name="Thomas C.G."/>
            <person name="Felde R.L."/>
            <person name="Korf I.F."/>
            <person name="Cutter A.D."/>
            <person name="Schartner C.M."/>
            <person name="Ralston E.J."/>
            <person name="Meyer B.J."/>
            <person name="Haag E.S."/>
        </authorList>
    </citation>
    <scope>NUCLEOTIDE SEQUENCE [LARGE SCALE GENOMIC DNA]</scope>
    <source>
        <strain evidence="2">JU1422</strain>
    </source>
</reference>